<evidence type="ECO:0000313" key="1">
    <source>
        <dbReference type="EMBL" id="KKN92740.1"/>
    </source>
</evidence>
<gene>
    <name evidence="1" type="ORF">LCGC14_0204830</name>
</gene>
<proteinExistence type="predicted"/>
<protein>
    <recommendedName>
        <fullName evidence="2">Alpha/beta hydrolase</fullName>
    </recommendedName>
</protein>
<evidence type="ECO:0008006" key="2">
    <source>
        <dbReference type="Google" id="ProtNLM"/>
    </source>
</evidence>
<comment type="caution">
    <text evidence="1">The sequence shown here is derived from an EMBL/GenBank/DDBJ whole genome shotgun (WGS) entry which is preliminary data.</text>
</comment>
<reference evidence="1" key="1">
    <citation type="journal article" date="2015" name="Nature">
        <title>Complex archaea that bridge the gap between prokaryotes and eukaryotes.</title>
        <authorList>
            <person name="Spang A."/>
            <person name="Saw J.H."/>
            <person name="Jorgensen S.L."/>
            <person name="Zaremba-Niedzwiedzka K."/>
            <person name="Martijn J."/>
            <person name="Lind A.E."/>
            <person name="van Eijk R."/>
            <person name="Schleper C."/>
            <person name="Guy L."/>
            <person name="Ettema T.J."/>
        </authorList>
    </citation>
    <scope>NUCLEOTIDE SEQUENCE</scope>
</reference>
<accession>A0A0F9UHM8</accession>
<dbReference type="SUPFAM" id="SSF53474">
    <property type="entry name" value="alpha/beta-Hydrolases"/>
    <property type="match status" value="1"/>
</dbReference>
<dbReference type="EMBL" id="LAZR01000092">
    <property type="protein sequence ID" value="KKN92740.1"/>
    <property type="molecule type" value="Genomic_DNA"/>
</dbReference>
<name>A0A0F9UHM8_9ZZZZ</name>
<sequence>MLDCTTAGDRVVKTVCGALCVAFLAAMGIGCERVDLNTYYTSAERMDKGLVVILPGIEGESAANQDIRRGLDEGGVPYALAIYRWGFPLPGIGLFMNQTDTAGNRRAARELAERIVLYQTNFPGRPIFLSGHSAGGGEVVFTLEALGELGAEPVEGAFLLAASISSDYPLHAALRMTRRGLVNVYNPEDDLLNTGAVFFGNVDGGHAPSAGRTGFQGRYEKLYQLQITGAEIGIFGDPHYIATNASLIAERGPLWLNSETWPPPPPGR</sequence>
<dbReference type="AlphaFoldDB" id="A0A0F9UHM8"/>
<dbReference type="InterPro" id="IPR029058">
    <property type="entry name" value="AB_hydrolase_fold"/>
</dbReference>
<organism evidence="1">
    <name type="scientific">marine sediment metagenome</name>
    <dbReference type="NCBI Taxonomy" id="412755"/>
    <lineage>
        <taxon>unclassified sequences</taxon>
        <taxon>metagenomes</taxon>
        <taxon>ecological metagenomes</taxon>
    </lineage>
</organism>
<dbReference type="Gene3D" id="3.40.50.1820">
    <property type="entry name" value="alpha/beta hydrolase"/>
    <property type="match status" value="1"/>
</dbReference>